<keyword evidence="8" id="KW-0325">Glycoprotein</keyword>
<sequence length="251" mass="27647">MFMMINFPIQVASFTGERQAINKYKKSLLKAYRSGVQAGLAFGLGFGAFMFLLYCSYAFAVWYGAKMIIDKGSHSELIQDPEGAFCQLLRLQELSKDSEEKNADDQDGPEIIVDSGRHSIKVHLELATVAATHSPFYLVYPLQSTSSRQQLQNPHNSCFSNIAGSGPTSPTSPVGLSGQARNPNVDYSFSCCSDPCFIGNTTLKSRALKRRAHFIKRRARQKASSHQKVSRRRGEAHERQSGVSAASSVSI</sequence>
<name>A0A7J7G0G4_CAMSI</name>
<evidence type="ECO:0000256" key="1">
    <source>
        <dbReference type="ARBA" id="ARBA00004141"/>
    </source>
</evidence>
<dbReference type="GO" id="GO:0090374">
    <property type="term" value="P:oligopeptide export from mitochondrion"/>
    <property type="evidence" value="ECO:0007669"/>
    <property type="project" value="TreeGrafter"/>
</dbReference>
<evidence type="ECO:0000256" key="8">
    <source>
        <dbReference type="ARBA" id="ARBA00023180"/>
    </source>
</evidence>
<keyword evidence="7 10" id="KW-0472">Membrane</keyword>
<dbReference type="Gene3D" id="1.20.1560.10">
    <property type="entry name" value="ABC transporter type 1, transmembrane domain"/>
    <property type="match status" value="1"/>
</dbReference>
<dbReference type="InterPro" id="IPR011527">
    <property type="entry name" value="ABC1_TM_dom"/>
</dbReference>
<evidence type="ECO:0000256" key="5">
    <source>
        <dbReference type="ARBA" id="ARBA00022737"/>
    </source>
</evidence>
<feature type="transmembrane region" description="Helical" evidence="10">
    <location>
        <begin position="44"/>
        <end position="65"/>
    </location>
</feature>
<organism evidence="12 13">
    <name type="scientific">Camellia sinensis</name>
    <name type="common">Tea plant</name>
    <name type="synonym">Thea sinensis</name>
    <dbReference type="NCBI Taxonomy" id="4442"/>
    <lineage>
        <taxon>Eukaryota</taxon>
        <taxon>Viridiplantae</taxon>
        <taxon>Streptophyta</taxon>
        <taxon>Embryophyta</taxon>
        <taxon>Tracheophyta</taxon>
        <taxon>Spermatophyta</taxon>
        <taxon>Magnoliopsida</taxon>
        <taxon>eudicotyledons</taxon>
        <taxon>Gunneridae</taxon>
        <taxon>Pentapetalae</taxon>
        <taxon>asterids</taxon>
        <taxon>Ericales</taxon>
        <taxon>Theaceae</taxon>
        <taxon>Camellia</taxon>
    </lineage>
</organism>
<comment type="similarity">
    <text evidence="2">Belongs to the ABC transporter superfamily. ABCB family. Multidrug resistance exporter (TC 3.A.1.201) subfamily.</text>
</comment>
<evidence type="ECO:0000259" key="11">
    <source>
        <dbReference type="PROSITE" id="PS50929"/>
    </source>
</evidence>
<dbReference type="AlphaFoldDB" id="A0A7J7G0G4"/>
<dbReference type="EMBL" id="JACBKZ010000014">
    <property type="protein sequence ID" value="KAF5934173.1"/>
    <property type="molecule type" value="Genomic_DNA"/>
</dbReference>
<keyword evidence="4 10" id="KW-0812">Transmembrane</keyword>
<protein>
    <recommendedName>
        <fullName evidence="11">ABC transmembrane type-1 domain-containing protein</fullName>
    </recommendedName>
</protein>
<keyword evidence="3" id="KW-0813">Transport</keyword>
<gene>
    <name evidence="12" type="ORF">HYC85_030344</name>
</gene>
<evidence type="ECO:0000256" key="10">
    <source>
        <dbReference type="SAM" id="Phobius"/>
    </source>
</evidence>
<dbReference type="InterPro" id="IPR039421">
    <property type="entry name" value="Type_1_exporter"/>
</dbReference>
<evidence type="ECO:0000256" key="2">
    <source>
        <dbReference type="ARBA" id="ARBA00007577"/>
    </source>
</evidence>
<dbReference type="Pfam" id="PF00664">
    <property type="entry name" value="ABC_membrane"/>
    <property type="match status" value="1"/>
</dbReference>
<dbReference type="PANTHER" id="PTHR43394:SF16">
    <property type="entry name" value="ABC TRANSPORTER B FAMILY MEMBER 4-LIKE ISOFORM X1"/>
    <property type="match status" value="1"/>
</dbReference>
<dbReference type="PROSITE" id="PS50929">
    <property type="entry name" value="ABC_TM1F"/>
    <property type="match status" value="1"/>
</dbReference>
<accession>A0A7J7G0G4</accession>
<evidence type="ECO:0000313" key="13">
    <source>
        <dbReference type="Proteomes" id="UP000593564"/>
    </source>
</evidence>
<dbReference type="GO" id="GO:0005743">
    <property type="term" value="C:mitochondrial inner membrane"/>
    <property type="evidence" value="ECO:0007669"/>
    <property type="project" value="TreeGrafter"/>
</dbReference>
<feature type="domain" description="ABC transmembrane type-1" evidence="11">
    <location>
        <begin position="11"/>
        <end position="70"/>
    </location>
</feature>
<dbReference type="SUPFAM" id="SSF90123">
    <property type="entry name" value="ABC transporter transmembrane region"/>
    <property type="match status" value="1"/>
</dbReference>
<keyword evidence="5" id="KW-0677">Repeat</keyword>
<dbReference type="Proteomes" id="UP000593564">
    <property type="component" value="Unassembled WGS sequence"/>
</dbReference>
<comment type="subcellular location">
    <subcellularLocation>
        <location evidence="1">Membrane</location>
        <topology evidence="1">Multi-pass membrane protein</topology>
    </subcellularLocation>
</comment>
<feature type="compositionally biased region" description="Basic residues" evidence="9">
    <location>
        <begin position="215"/>
        <end position="231"/>
    </location>
</feature>
<feature type="region of interest" description="Disordered" evidence="9">
    <location>
        <begin position="215"/>
        <end position="251"/>
    </location>
</feature>
<evidence type="ECO:0000256" key="6">
    <source>
        <dbReference type="ARBA" id="ARBA00022989"/>
    </source>
</evidence>
<reference evidence="13" key="1">
    <citation type="journal article" date="2020" name="Nat. Commun.">
        <title>Genome assembly of wild tea tree DASZ reveals pedigree and selection history of tea varieties.</title>
        <authorList>
            <person name="Zhang W."/>
            <person name="Zhang Y."/>
            <person name="Qiu H."/>
            <person name="Guo Y."/>
            <person name="Wan H."/>
            <person name="Zhang X."/>
            <person name="Scossa F."/>
            <person name="Alseekh S."/>
            <person name="Zhang Q."/>
            <person name="Wang P."/>
            <person name="Xu L."/>
            <person name="Schmidt M.H."/>
            <person name="Jia X."/>
            <person name="Li D."/>
            <person name="Zhu A."/>
            <person name="Guo F."/>
            <person name="Chen W."/>
            <person name="Ni D."/>
            <person name="Usadel B."/>
            <person name="Fernie A.R."/>
            <person name="Wen W."/>
        </authorList>
    </citation>
    <scope>NUCLEOTIDE SEQUENCE [LARGE SCALE GENOMIC DNA]</scope>
    <source>
        <strain evidence="13">cv. G240</strain>
    </source>
</reference>
<dbReference type="GO" id="GO:0005524">
    <property type="term" value="F:ATP binding"/>
    <property type="evidence" value="ECO:0007669"/>
    <property type="project" value="InterPro"/>
</dbReference>
<evidence type="ECO:0000256" key="4">
    <source>
        <dbReference type="ARBA" id="ARBA00022692"/>
    </source>
</evidence>
<keyword evidence="13" id="KW-1185">Reference proteome</keyword>
<dbReference type="GO" id="GO:0015421">
    <property type="term" value="F:ABC-type oligopeptide transporter activity"/>
    <property type="evidence" value="ECO:0007669"/>
    <property type="project" value="TreeGrafter"/>
</dbReference>
<reference evidence="12 13" key="2">
    <citation type="submission" date="2020-07" db="EMBL/GenBank/DDBJ databases">
        <title>Genome assembly of wild tea tree DASZ reveals pedigree and selection history of tea varieties.</title>
        <authorList>
            <person name="Zhang W."/>
        </authorList>
    </citation>
    <scope>NUCLEOTIDE SEQUENCE [LARGE SCALE GENOMIC DNA]</scope>
    <source>
        <strain evidence="13">cv. G240</strain>
        <tissue evidence="12">Leaf</tissue>
    </source>
</reference>
<evidence type="ECO:0000256" key="3">
    <source>
        <dbReference type="ARBA" id="ARBA00022448"/>
    </source>
</evidence>
<evidence type="ECO:0000313" key="12">
    <source>
        <dbReference type="EMBL" id="KAF5934173.1"/>
    </source>
</evidence>
<evidence type="ECO:0000256" key="7">
    <source>
        <dbReference type="ARBA" id="ARBA00023136"/>
    </source>
</evidence>
<dbReference type="PANTHER" id="PTHR43394">
    <property type="entry name" value="ATP-DEPENDENT PERMEASE MDL1, MITOCHONDRIAL"/>
    <property type="match status" value="1"/>
</dbReference>
<proteinExistence type="inferred from homology"/>
<evidence type="ECO:0000256" key="9">
    <source>
        <dbReference type="SAM" id="MobiDB-lite"/>
    </source>
</evidence>
<comment type="caution">
    <text evidence="12">The sequence shown here is derived from an EMBL/GenBank/DDBJ whole genome shotgun (WGS) entry which is preliminary data.</text>
</comment>
<keyword evidence="6 10" id="KW-1133">Transmembrane helix</keyword>
<feature type="compositionally biased region" description="Polar residues" evidence="9">
    <location>
        <begin position="241"/>
        <end position="251"/>
    </location>
</feature>
<dbReference type="InterPro" id="IPR036640">
    <property type="entry name" value="ABC1_TM_sf"/>
</dbReference>